<name>A0A023GUL9_9ACTN</name>
<feature type="region of interest" description="Disordered" evidence="1">
    <location>
        <begin position="76"/>
        <end position="156"/>
    </location>
</feature>
<dbReference type="AlphaFoldDB" id="A0A023GUL9"/>
<feature type="compositionally biased region" description="Basic and acidic residues" evidence="1">
    <location>
        <begin position="118"/>
        <end position="149"/>
    </location>
</feature>
<evidence type="ECO:0000256" key="1">
    <source>
        <dbReference type="SAM" id="MobiDB-lite"/>
    </source>
</evidence>
<organism evidence="2">
    <name type="scientific">Micromonospora okii</name>
    <dbReference type="NCBI Taxonomy" id="1182970"/>
    <lineage>
        <taxon>Bacteria</taxon>
        <taxon>Bacillati</taxon>
        <taxon>Actinomycetota</taxon>
        <taxon>Actinomycetes</taxon>
        <taxon>Micromonosporales</taxon>
        <taxon>Micromonosporaceae</taxon>
        <taxon>Micromonospora</taxon>
    </lineage>
</organism>
<proteinExistence type="predicted"/>
<feature type="compositionally biased region" description="Basic and acidic residues" evidence="1">
    <location>
        <begin position="90"/>
        <end position="112"/>
    </location>
</feature>
<sequence length="156" mass="17851">MHGPSRPDWNCLACGEPWPCPTRKRQLKELCHCNIRTLTRYMSEHLRDAHTEITGLSAAEVTERFVGWCARPLGSWATQEQPTRQAADGKGTHTHQEAADMASRDDEAKQSRGEQIQEAEREAARRRILELAEAERIPAEETTRAVPDRRWRRGQP</sequence>
<dbReference type="EMBL" id="JN038178">
    <property type="protein sequence ID" value="AFJ52709.1"/>
    <property type="molecule type" value="Genomic_DNA"/>
</dbReference>
<evidence type="ECO:0000313" key="2">
    <source>
        <dbReference type="EMBL" id="AFJ52709.1"/>
    </source>
</evidence>
<reference evidence="2" key="2">
    <citation type="journal article" date="2013" name="Chem. Biol.">
        <title>Unconventional origin and hybrid system for construction of pyrrolopyrrole moiety in kosinostatin biosynthesis.</title>
        <authorList>
            <person name="Ma H.M."/>
            <person name="Zhou Q."/>
            <person name="Tang Y.M."/>
            <person name="Zhang Z."/>
            <person name="Chen Y.S."/>
            <person name="He H.Y."/>
            <person name="Pan H.X."/>
            <person name="Tang M.C."/>
            <person name="Gao J.F."/>
            <person name="Zhao S.Y."/>
            <person name="Igarashi Y."/>
            <person name="Tang G.L."/>
        </authorList>
    </citation>
    <scope>NUCLEOTIDE SEQUENCE</scope>
</reference>
<accession>A0A023GUL9</accession>
<reference evidence="2" key="1">
    <citation type="submission" date="2011-05" db="EMBL/GenBank/DDBJ databases">
        <authorList>
            <person name="Ma H."/>
            <person name="Zhou Q."/>
            <person name="Igarashi Y."/>
            <person name="Tang G."/>
        </authorList>
    </citation>
    <scope>NUCLEOTIDE SEQUENCE</scope>
</reference>
<protein>
    <submittedName>
        <fullName evidence="2">Uncharacterized protein</fullName>
    </submittedName>
</protein>